<proteinExistence type="predicted"/>
<name>A0A060N573_CLOBO</name>
<sequence>MKVSDKSMNFNDVYIRLNNGQTFEFKEQSVIDFSCSKCKNHLVKFSLTNGEKQCECTQDYLYDDGDTINVPKKYWLQAETAMMFGTCKNCGENIALINTIILDRKLHNDILDKNFQNCFVVYSEDDIIKDFKQSKQYSIILNNITIGKVIIYEKATINKDAVHGLLKDVNRNIALASLECLYENEDMNIPNVGICNGHYKSETQLKVWQRSSDIAINLINSIMKLL</sequence>
<protein>
    <submittedName>
        <fullName evidence="1">Uncharacterized protein</fullName>
    </submittedName>
</protein>
<dbReference type="AlphaFoldDB" id="A0A060N573"/>
<dbReference type="EMBL" id="BA000059">
    <property type="protein sequence ID" value="BAO05047.1"/>
    <property type="molecule type" value="Genomic_DNA"/>
</dbReference>
<dbReference type="Proteomes" id="UP000054164">
    <property type="component" value="Unassembled WGS sequence"/>
</dbReference>
<organism evidence="1">
    <name type="scientific">Clostridium botulinum B str. Osaka05</name>
    <dbReference type="NCBI Taxonomy" id="1407017"/>
    <lineage>
        <taxon>Bacteria</taxon>
        <taxon>Bacillati</taxon>
        <taxon>Bacillota</taxon>
        <taxon>Clostridia</taxon>
        <taxon>Eubacteriales</taxon>
        <taxon>Clostridiaceae</taxon>
        <taxon>Clostridium</taxon>
    </lineage>
</organism>
<accession>A0A060N573</accession>
<gene>
    <name evidence="1" type="ORF">CBO05P2_022</name>
</gene>
<evidence type="ECO:0000313" key="1">
    <source>
        <dbReference type="EMBL" id="BAO05047.1"/>
    </source>
</evidence>
<reference evidence="1" key="1">
    <citation type="submission" date="2013-10" db="EMBL/GenBank/DDBJ databases">
        <title>Draft genome sequence of Clostridium botulinum type B strain Osaka05.</title>
        <authorList>
            <person name="Sakaguchi Y."/>
            <person name="Hosomi K."/>
            <person name="Uchiyama J."/>
            <person name="Ogura Y."/>
            <person name="Sakaguchi M."/>
            <person name="Kohda T."/>
            <person name="Mukamoto M."/>
            <person name="Misawa N."/>
            <person name="Matsuzaki S."/>
            <person name="Hayashi T."/>
            <person name="Kozaki S."/>
        </authorList>
    </citation>
    <scope>NUCLEOTIDE SEQUENCE</scope>
    <source>
        <strain evidence="1">Osaka05</strain>
    </source>
</reference>
<dbReference type="HOGENOM" id="CLU_1259595_0_0_9"/>